<dbReference type="Proteomes" id="UP000064514">
    <property type="component" value="Unassembled WGS sequence"/>
</dbReference>
<reference evidence="1" key="1">
    <citation type="journal article" date="2015" name="BMC Genomics">
        <title>Comparative genomics of Fructobacillus spp. and Leuconostoc spp. reveals niche-specific evolution of Fructobacillus spp.</title>
        <authorList>
            <person name="Endo A."/>
            <person name="Tanizawa Y."/>
            <person name="Tanaka N."/>
            <person name="Maeno S."/>
            <person name="Kumar H."/>
            <person name="Shiwa Y."/>
            <person name="Okada S."/>
            <person name="Yoshikawa H."/>
            <person name="Dicks L."/>
            <person name="Nakagawa J."/>
            <person name="Arita M."/>
        </authorList>
    </citation>
    <scope>NUCLEOTIDE SEQUENCE [LARGE SCALE GENOMIC DNA]</scope>
    <source>
        <strain evidence="1">F214-1</strain>
    </source>
</reference>
<organism evidence="1">
    <name type="scientific">Fructobacillus tropaeoli</name>
    <dbReference type="NCBI Taxonomy" id="709323"/>
    <lineage>
        <taxon>Bacteria</taxon>
        <taxon>Bacillati</taxon>
        <taxon>Bacillota</taxon>
        <taxon>Bacilli</taxon>
        <taxon>Lactobacillales</taxon>
        <taxon>Lactobacillaceae</taxon>
        <taxon>Fructobacillus</taxon>
    </lineage>
</organism>
<accession>A0A3F3HEM8</accession>
<protein>
    <submittedName>
        <fullName evidence="1">Uncharacterized protein</fullName>
    </submittedName>
</protein>
<evidence type="ECO:0000313" key="1">
    <source>
        <dbReference type="EMBL" id="GAP04023.1"/>
    </source>
</evidence>
<proteinExistence type="predicted"/>
<sequence>MNWQGSKPLRKWVFTKIRELSIISVGLSARKTQFNGCLYGPGVVKYKHTIFSGQKLRDKIGGNYIG</sequence>
<dbReference type="EMBL" id="DF968079">
    <property type="protein sequence ID" value="GAP04023.1"/>
    <property type="molecule type" value="Genomic_DNA"/>
</dbReference>
<gene>
    <name evidence="1" type="ORF">FTRO_0021940</name>
</gene>
<name>A0A3F3HEM8_9LACO</name>
<dbReference type="AlphaFoldDB" id="A0A3F3HEM8"/>